<feature type="transmembrane region" description="Helical" evidence="6">
    <location>
        <begin position="406"/>
        <end position="423"/>
    </location>
</feature>
<feature type="transmembrane region" description="Helical" evidence="6">
    <location>
        <begin position="119"/>
        <end position="139"/>
    </location>
</feature>
<gene>
    <name evidence="7" type="ORF">PQG45_03820</name>
</gene>
<evidence type="ECO:0000313" key="7">
    <source>
        <dbReference type="EMBL" id="MDU0808162.1"/>
    </source>
</evidence>
<reference evidence="7 8" key="1">
    <citation type="submission" date="2023-09" db="EMBL/GenBank/DDBJ databases">
        <title>Aquirufa genomes.</title>
        <authorList>
            <person name="Pitt A."/>
        </authorList>
    </citation>
    <scope>NUCLEOTIDE SEQUENCE [LARGE SCALE GENOMIC DNA]</scope>
    <source>
        <strain evidence="7 8">LEOWEIH-7C</strain>
    </source>
</reference>
<dbReference type="InterPro" id="IPR024671">
    <property type="entry name" value="Atg22-like"/>
</dbReference>
<comment type="caution">
    <text evidence="7">The sequence shown here is derived from an EMBL/GenBank/DDBJ whole genome shotgun (WGS) entry which is preliminary data.</text>
</comment>
<dbReference type="RefSeq" id="WP_316070325.1">
    <property type="nucleotide sequence ID" value="NZ_JAVNWW010000001.1"/>
</dbReference>
<feature type="transmembrane region" description="Helical" evidence="6">
    <location>
        <begin position="315"/>
        <end position="333"/>
    </location>
</feature>
<dbReference type="Gene3D" id="1.20.1250.20">
    <property type="entry name" value="MFS general substrate transporter like domains"/>
    <property type="match status" value="1"/>
</dbReference>
<evidence type="ECO:0000256" key="1">
    <source>
        <dbReference type="ARBA" id="ARBA00004127"/>
    </source>
</evidence>
<dbReference type="InterPro" id="IPR050495">
    <property type="entry name" value="ATG22/LtaA_families"/>
</dbReference>
<keyword evidence="2" id="KW-0813">Transport</keyword>
<dbReference type="Proteomes" id="UP001249959">
    <property type="component" value="Unassembled WGS sequence"/>
</dbReference>
<organism evidence="7 8">
    <name type="scientific">Aquirufa regiilacus</name>
    <dbReference type="NCBI Taxonomy" id="3024868"/>
    <lineage>
        <taxon>Bacteria</taxon>
        <taxon>Pseudomonadati</taxon>
        <taxon>Bacteroidota</taxon>
        <taxon>Cytophagia</taxon>
        <taxon>Cytophagales</taxon>
        <taxon>Flectobacillaceae</taxon>
        <taxon>Aquirufa</taxon>
    </lineage>
</organism>
<feature type="transmembrane region" description="Helical" evidence="6">
    <location>
        <begin position="381"/>
        <end position="400"/>
    </location>
</feature>
<keyword evidence="4 6" id="KW-1133">Transmembrane helix</keyword>
<protein>
    <submittedName>
        <fullName evidence="7">MFS transporter</fullName>
    </submittedName>
</protein>
<dbReference type="InterPro" id="IPR036259">
    <property type="entry name" value="MFS_trans_sf"/>
</dbReference>
<sequence>MKQVELNNPKVLNAWAFYDWANSVHSLTITSAIFPIYYPFAAVNDSGAKEIDFLGMHLSNTVLFSYTVSFAFLLLAIIMPLLSGIADYKGNKKSFMRFFCYVGSFSCMSLFFFEKGNYYIGTFGFLFSIIGWGGSMVFYNSFLPEIASPDRYDKLSAKGFTLGYIGSVILLIQNLTMVMMPQWYGNIAGDLASRISFLSVGIWWLVFAQIPFHYLPDGNKRTHQGENIWLGGWRELMKVYQEVKQIRVLKGFLGSFFLFNMGAQTVMYLGALFGSEELHLPTDALIITILLIQLVAIPGAYFCARLSQKIGNIQALMAIVIVWVAICGFAYTVHDQFNFYLLATGIGFVMGGIQSNSRATFAKMCPPDEKDTSSYFSFYDACDRLSTVLGTFIFGLIIQITGNMRLGILILGLVFIASIYFLVKLRGTKELQPRLV</sequence>
<feature type="transmembrane region" description="Helical" evidence="6">
    <location>
        <begin position="252"/>
        <end position="273"/>
    </location>
</feature>
<evidence type="ECO:0000256" key="6">
    <source>
        <dbReference type="SAM" id="Phobius"/>
    </source>
</evidence>
<name>A0ABU3TQL8_9BACT</name>
<dbReference type="EMBL" id="JAVNWW010000001">
    <property type="protein sequence ID" value="MDU0808162.1"/>
    <property type="molecule type" value="Genomic_DNA"/>
</dbReference>
<evidence type="ECO:0000256" key="2">
    <source>
        <dbReference type="ARBA" id="ARBA00022448"/>
    </source>
</evidence>
<dbReference type="PANTHER" id="PTHR23519">
    <property type="entry name" value="AUTOPHAGY-RELATED PROTEIN 22"/>
    <property type="match status" value="1"/>
</dbReference>
<feature type="transmembrane region" description="Helical" evidence="6">
    <location>
        <begin position="285"/>
        <end position="303"/>
    </location>
</feature>
<feature type="transmembrane region" description="Helical" evidence="6">
    <location>
        <begin position="63"/>
        <end position="82"/>
    </location>
</feature>
<dbReference type="PANTHER" id="PTHR23519:SF1">
    <property type="entry name" value="AUTOPHAGY-RELATED PROTEIN 22"/>
    <property type="match status" value="1"/>
</dbReference>
<proteinExistence type="predicted"/>
<evidence type="ECO:0000313" key="8">
    <source>
        <dbReference type="Proteomes" id="UP001249959"/>
    </source>
</evidence>
<dbReference type="SUPFAM" id="SSF103473">
    <property type="entry name" value="MFS general substrate transporter"/>
    <property type="match status" value="1"/>
</dbReference>
<evidence type="ECO:0000256" key="5">
    <source>
        <dbReference type="ARBA" id="ARBA00023136"/>
    </source>
</evidence>
<comment type="subcellular location">
    <subcellularLocation>
        <location evidence="1">Endomembrane system</location>
        <topology evidence="1">Multi-pass membrane protein</topology>
    </subcellularLocation>
</comment>
<keyword evidence="3 6" id="KW-0812">Transmembrane</keyword>
<feature type="transmembrane region" description="Helical" evidence="6">
    <location>
        <begin position="94"/>
        <end position="113"/>
    </location>
</feature>
<accession>A0ABU3TQL8</accession>
<feature type="transmembrane region" description="Helical" evidence="6">
    <location>
        <begin position="339"/>
        <end position="361"/>
    </location>
</feature>
<feature type="transmembrane region" description="Helical" evidence="6">
    <location>
        <begin position="160"/>
        <end position="183"/>
    </location>
</feature>
<feature type="transmembrane region" description="Helical" evidence="6">
    <location>
        <begin position="195"/>
        <end position="215"/>
    </location>
</feature>
<keyword evidence="8" id="KW-1185">Reference proteome</keyword>
<keyword evidence="5 6" id="KW-0472">Membrane</keyword>
<evidence type="ECO:0000256" key="3">
    <source>
        <dbReference type="ARBA" id="ARBA00022692"/>
    </source>
</evidence>
<dbReference type="Pfam" id="PF11700">
    <property type="entry name" value="ATG22"/>
    <property type="match status" value="1"/>
</dbReference>
<evidence type="ECO:0000256" key="4">
    <source>
        <dbReference type="ARBA" id="ARBA00022989"/>
    </source>
</evidence>